<sequence>MTKEELIQKIQASDLEESAKAAWVARIEEEGVTAELIDELMDAIQEEIEKGFTQLGVGDTQSEEYKQNAKAMIDEVTAANDEFNATMDSIEEDAQQGQTELLKSVDDLQAQAIKDSVEE</sequence>
<evidence type="ECO:0000256" key="1">
    <source>
        <dbReference type="SAM" id="Coils"/>
    </source>
</evidence>
<evidence type="ECO:0000313" key="3">
    <source>
        <dbReference type="Proteomes" id="UP000034705"/>
    </source>
</evidence>
<feature type="coiled-coil region" evidence="1">
    <location>
        <begin position="62"/>
        <end position="100"/>
    </location>
</feature>
<organism evidence="2 3">
    <name type="scientific">Candidatus Uhrbacteria bacterium GW2011_GWF2_46_218</name>
    <dbReference type="NCBI Taxonomy" id="1619001"/>
    <lineage>
        <taxon>Bacteria</taxon>
        <taxon>Candidatus Uhriibacteriota</taxon>
    </lineage>
</organism>
<dbReference type="Proteomes" id="UP000034705">
    <property type="component" value="Unassembled WGS sequence"/>
</dbReference>
<comment type="caution">
    <text evidence="2">The sequence shown here is derived from an EMBL/GenBank/DDBJ whole genome shotgun (WGS) entry which is preliminary data.</text>
</comment>
<accession>A0A0G1PKB5</accession>
<reference evidence="2 3" key="1">
    <citation type="journal article" date="2015" name="Nature">
        <title>rRNA introns, odd ribosomes, and small enigmatic genomes across a large radiation of phyla.</title>
        <authorList>
            <person name="Brown C.T."/>
            <person name="Hug L.A."/>
            <person name="Thomas B.C."/>
            <person name="Sharon I."/>
            <person name="Castelle C.J."/>
            <person name="Singh A."/>
            <person name="Wilkins M.J."/>
            <person name="Williams K.H."/>
            <person name="Banfield J.F."/>
        </authorList>
    </citation>
    <scope>NUCLEOTIDE SEQUENCE [LARGE SCALE GENOMIC DNA]</scope>
</reference>
<protein>
    <submittedName>
        <fullName evidence="2">Uncharacterized protein</fullName>
    </submittedName>
</protein>
<keyword evidence="1" id="KW-0175">Coiled coil</keyword>
<name>A0A0G1PKB5_9BACT</name>
<gene>
    <name evidence="2" type="ORF">UX45_C0011G0002</name>
</gene>
<dbReference type="AlphaFoldDB" id="A0A0G1PKB5"/>
<dbReference type="EMBL" id="LCMG01000011">
    <property type="protein sequence ID" value="KKU33166.1"/>
    <property type="molecule type" value="Genomic_DNA"/>
</dbReference>
<proteinExistence type="predicted"/>
<evidence type="ECO:0000313" key="2">
    <source>
        <dbReference type="EMBL" id="KKU33166.1"/>
    </source>
</evidence>